<dbReference type="AlphaFoldDB" id="A0A1Y2HFD6"/>
<feature type="compositionally biased region" description="Polar residues" evidence="1">
    <location>
        <begin position="151"/>
        <end position="168"/>
    </location>
</feature>
<keyword evidence="3" id="KW-1185">Reference proteome</keyword>
<feature type="region of interest" description="Disordered" evidence="1">
    <location>
        <begin position="135"/>
        <end position="196"/>
    </location>
</feature>
<feature type="non-terminal residue" evidence="2">
    <location>
        <position position="261"/>
    </location>
</feature>
<reference evidence="2 3" key="1">
    <citation type="submission" date="2016-07" db="EMBL/GenBank/DDBJ databases">
        <title>Pervasive Adenine N6-methylation of Active Genes in Fungi.</title>
        <authorList>
            <consortium name="DOE Joint Genome Institute"/>
            <person name="Mondo S.J."/>
            <person name="Dannebaum R.O."/>
            <person name="Kuo R.C."/>
            <person name="Labutti K."/>
            <person name="Haridas S."/>
            <person name="Kuo A."/>
            <person name="Salamov A."/>
            <person name="Ahrendt S.R."/>
            <person name="Lipzen A."/>
            <person name="Sullivan W."/>
            <person name="Andreopoulos W.B."/>
            <person name="Clum A."/>
            <person name="Lindquist E."/>
            <person name="Daum C."/>
            <person name="Ramamoorthy G.K."/>
            <person name="Gryganskyi A."/>
            <person name="Culley D."/>
            <person name="Magnuson J.K."/>
            <person name="James T.Y."/>
            <person name="O'Malley M.A."/>
            <person name="Stajich J.E."/>
            <person name="Spatafora J.W."/>
            <person name="Visel A."/>
            <person name="Grigoriev I.V."/>
        </authorList>
    </citation>
    <scope>NUCLEOTIDE SEQUENCE [LARGE SCALE GENOMIC DNA]</scope>
    <source>
        <strain evidence="2 3">PL171</strain>
    </source>
</reference>
<name>A0A1Y2HFD6_9FUNG</name>
<dbReference type="Proteomes" id="UP000193411">
    <property type="component" value="Unassembled WGS sequence"/>
</dbReference>
<evidence type="ECO:0000313" key="2">
    <source>
        <dbReference type="EMBL" id="ORZ31782.1"/>
    </source>
</evidence>
<evidence type="ECO:0000256" key="1">
    <source>
        <dbReference type="SAM" id="MobiDB-lite"/>
    </source>
</evidence>
<feature type="region of interest" description="Disordered" evidence="1">
    <location>
        <begin position="209"/>
        <end position="261"/>
    </location>
</feature>
<organism evidence="2 3">
    <name type="scientific">Catenaria anguillulae PL171</name>
    <dbReference type="NCBI Taxonomy" id="765915"/>
    <lineage>
        <taxon>Eukaryota</taxon>
        <taxon>Fungi</taxon>
        <taxon>Fungi incertae sedis</taxon>
        <taxon>Blastocladiomycota</taxon>
        <taxon>Blastocladiomycetes</taxon>
        <taxon>Blastocladiales</taxon>
        <taxon>Catenariaceae</taxon>
        <taxon>Catenaria</taxon>
    </lineage>
</organism>
<proteinExistence type="predicted"/>
<accession>A0A1Y2HFD6</accession>
<feature type="compositionally biased region" description="Basic and acidic residues" evidence="1">
    <location>
        <begin position="237"/>
        <end position="261"/>
    </location>
</feature>
<evidence type="ECO:0000313" key="3">
    <source>
        <dbReference type="Proteomes" id="UP000193411"/>
    </source>
</evidence>
<gene>
    <name evidence="2" type="ORF">BCR44DRAFT_41699</name>
</gene>
<feature type="compositionally biased region" description="Polar residues" evidence="1">
    <location>
        <begin position="184"/>
        <end position="196"/>
    </location>
</feature>
<protein>
    <submittedName>
        <fullName evidence="2">Uncharacterized protein</fullName>
    </submittedName>
</protein>
<dbReference type="EMBL" id="MCFL01000055">
    <property type="protein sequence ID" value="ORZ31782.1"/>
    <property type="molecule type" value="Genomic_DNA"/>
</dbReference>
<comment type="caution">
    <text evidence="2">The sequence shown here is derived from an EMBL/GenBank/DDBJ whole genome shotgun (WGS) entry which is preliminary data.</text>
</comment>
<sequence length="261" mass="27064">MSCSVPLARHLFHLPTLGSSSSALAAHQPQPQKKNVTGTSRSAQAIRESIAQVFWSVLIRTLLAIVVHLGVTIADFMGVFGANPHGAMVQYSLNNIASLAAASFAAPKKSNKVSSIVATVSAVAVQGAKALLTRTNSVRPPKDPTLRRPSATPSVLSTATADSTSLFIATNDPAGGAGGRRPSTIGQSPSTGNRASGLQAWIAKGQELRANAGSKPASDSLTESAKTHADMISTDFKGPHNEESRVGSSRTDDQMSARGRD</sequence>